<evidence type="ECO:0000313" key="1">
    <source>
        <dbReference type="EMBL" id="KAF3484965.1"/>
    </source>
</evidence>
<proteinExistence type="predicted"/>
<accession>A0A8S9MM55</accession>
<gene>
    <name evidence="1" type="ORF">F2Q69_00056551</name>
</gene>
<name>A0A8S9MM55_BRACR</name>
<protein>
    <submittedName>
        <fullName evidence="1">Uncharacterized protein</fullName>
    </submittedName>
</protein>
<comment type="caution">
    <text evidence="1">The sequence shown here is derived from an EMBL/GenBank/DDBJ whole genome shotgun (WGS) entry which is preliminary data.</text>
</comment>
<evidence type="ECO:0000313" key="2">
    <source>
        <dbReference type="Proteomes" id="UP000712600"/>
    </source>
</evidence>
<reference evidence="1" key="1">
    <citation type="submission" date="2019-12" db="EMBL/GenBank/DDBJ databases">
        <title>Genome sequencing and annotation of Brassica cretica.</title>
        <authorList>
            <person name="Studholme D.J."/>
            <person name="Sarris P."/>
        </authorList>
    </citation>
    <scope>NUCLEOTIDE SEQUENCE</scope>
    <source>
        <strain evidence="1">PFS-109/04</strain>
        <tissue evidence="1">Leaf</tissue>
    </source>
</reference>
<dbReference type="EMBL" id="QGKX02002183">
    <property type="protein sequence ID" value="KAF3484965.1"/>
    <property type="molecule type" value="Genomic_DNA"/>
</dbReference>
<dbReference type="AlphaFoldDB" id="A0A8S9MM55"/>
<sequence length="213" mass="23830">MQLRPFDTIDTYASQSASPSFEIHLVSSVNFVEVTAYLAERYSPASSLSVRGESYPVFNLILNSSKSLSLRYFNVVRASDPIKPYALSPNSIVVLIASLEVKLEFEIHLVSWISIGVFRDDSARFNVKPMQLRPFDTIDTYASQSASPSFEIHLVSSVSFVKITADLAVERYSHASSLSVRGESYPVFNLILNSSKSLSLKYFNIVSDYLKLF</sequence>
<dbReference type="Proteomes" id="UP000712600">
    <property type="component" value="Unassembled WGS sequence"/>
</dbReference>
<organism evidence="1 2">
    <name type="scientific">Brassica cretica</name>
    <name type="common">Mustard</name>
    <dbReference type="NCBI Taxonomy" id="69181"/>
    <lineage>
        <taxon>Eukaryota</taxon>
        <taxon>Viridiplantae</taxon>
        <taxon>Streptophyta</taxon>
        <taxon>Embryophyta</taxon>
        <taxon>Tracheophyta</taxon>
        <taxon>Spermatophyta</taxon>
        <taxon>Magnoliopsida</taxon>
        <taxon>eudicotyledons</taxon>
        <taxon>Gunneridae</taxon>
        <taxon>Pentapetalae</taxon>
        <taxon>rosids</taxon>
        <taxon>malvids</taxon>
        <taxon>Brassicales</taxon>
        <taxon>Brassicaceae</taxon>
        <taxon>Brassiceae</taxon>
        <taxon>Brassica</taxon>
    </lineage>
</organism>